<protein>
    <submittedName>
        <fullName evidence="1">Uncharacterized protein</fullName>
    </submittedName>
</protein>
<gene>
    <name evidence="1" type="ORF">SO802_033836</name>
</gene>
<name>A0AAW2BG82_9ROSI</name>
<accession>A0AAW2BG82</accession>
<organism evidence="1 2">
    <name type="scientific">Lithocarpus litseifolius</name>
    <dbReference type="NCBI Taxonomy" id="425828"/>
    <lineage>
        <taxon>Eukaryota</taxon>
        <taxon>Viridiplantae</taxon>
        <taxon>Streptophyta</taxon>
        <taxon>Embryophyta</taxon>
        <taxon>Tracheophyta</taxon>
        <taxon>Spermatophyta</taxon>
        <taxon>Magnoliopsida</taxon>
        <taxon>eudicotyledons</taxon>
        <taxon>Gunneridae</taxon>
        <taxon>Pentapetalae</taxon>
        <taxon>rosids</taxon>
        <taxon>fabids</taxon>
        <taxon>Fagales</taxon>
        <taxon>Fagaceae</taxon>
        <taxon>Lithocarpus</taxon>
    </lineage>
</organism>
<sequence>MLHKHSILHLTCLFYKHSGTTKIKHVDDNVGSLKVKLTVEDLKEIIDVVAINEVASAGIHAGIELYSWRFANTPSKSDNASEQDS</sequence>
<evidence type="ECO:0000313" key="2">
    <source>
        <dbReference type="Proteomes" id="UP001459277"/>
    </source>
</evidence>
<dbReference type="EMBL" id="JAZDWU010000012">
    <property type="protein sequence ID" value="KAK9984311.1"/>
    <property type="molecule type" value="Genomic_DNA"/>
</dbReference>
<dbReference type="AlphaFoldDB" id="A0AAW2BG82"/>
<evidence type="ECO:0000313" key="1">
    <source>
        <dbReference type="EMBL" id="KAK9984311.1"/>
    </source>
</evidence>
<keyword evidence="2" id="KW-1185">Reference proteome</keyword>
<comment type="caution">
    <text evidence="1">The sequence shown here is derived from an EMBL/GenBank/DDBJ whole genome shotgun (WGS) entry which is preliminary data.</text>
</comment>
<proteinExistence type="predicted"/>
<dbReference type="Proteomes" id="UP001459277">
    <property type="component" value="Unassembled WGS sequence"/>
</dbReference>
<reference evidence="1 2" key="1">
    <citation type="submission" date="2024-01" db="EMBL/GenBank/DDBJ databases">
        <title>A telomere-to-telomere, gap-free genome of sweet tea (Lithocarpus litseifolius).</title>
        <authorList>
            <person name="Zhou J."/>
        </authorList>
    </citation>
    <scope>NUCLEOTIDE SEQUENCE [LARGE SCALE GENOMIC DNA]</scope>
    <source>
        <strain evidence="1">Zhou-2022a</strain>
        <tissue evidence="1">Leaf</tissue>
    </source>
</reference>